<dbReference type="RefSeq" id="WP_176162699.1">
    <property type="nucleotide sequence ID" value="NZ_CP054929.1"/>
</dbReference>
<reference evidence="2 3" key="1">
    <citation type="submission" date="2020-06" db="EMBL/GenBank/DDBJ databases">
        <title>Genome mining for natural products.</title>
        <authorList>
            <person name="Zhang B."/>
            <person name="Shi J."/>
            <person name="Ge H."/>
        </authorList>
    </citation>
    <scope>NUCLEOTIDE SEQUENCE [LARGE SCALE GENOMIC DNA]</scope>
    <source>
        <strain evidence="2 3">NA00687</strain>
    </source>
</reference>
<feature type="region of interest" description="Disordered" evidence="1">
    <location>
        <begin position="181"/>
        <end position="262"/>
    </location>
</feature>
<dbReference type="EMBL" id="CP054929">
    <property type="protein sequence ID" value="QKW50975.1"/>
    <property type="molecule type" value="Genomic_DNA"/>
</dbReference>
<sequence>MTATGSPTPLSPTATRLRQPAPAPRAAAPTRGGAPAPAAPGRSPDASAVARLSLAPVGSAPALLDGAWWPHSRDLTRELPPLIRALSERWGRITRVTVNPAHWPTIPRKVPVDGRLVKVGWFRGEQDPHQLLLLSRRVGRWDLLIVPPETAPGTAARMLAAGADPRRSATGSALLAEAERDAAAGLATPAADPSPEERAREAVWVAEGGGSGPSGDAWVRGAPVRGGDGRPAGEQAAATRRLPAPPDPEPVAGTATPARPGR</sequence>
<gene>
    <name evidence="2" type="ORF">HUT08_17140</name>
</gene>
<organism evidence="2 3">
    <name type="scientific">Streptomyces buecherae</name>
    <dbReference type="NCBI Taxonomy" id="2763006"/>
    <lineage>
        <taxon>Bacteria</taxon>
        <taxon>Bacillati</taxon>
        <taxon>Actinomycetota</taxon>
        <taxon>Actinomycetes</taxon>
        <taxon>Kitasatosporales</taxon>
        <taxon>Streptomycetaceae</taxon>
        <taxon>Streptomyces</taxon>
    </lineage>
</organism>
<feature type="compositionally biased region" description="Low complexity" evidence="1">
    <location>
        <begin position="12"/>
        <end position="47"/>
    </location>
</feature>
<keyword evidence="3" id="KW-1185">Reference proteome</keyword>
<feature type="region of interest" description="Disordered" evidence="1">
    <location>
        <begin position="1"/>
        <end position="47"/>
    </location>
</feature>
<proteinExistence type="predicted"/>
<dbReference type="Proteomes" id="UP000509303">
    <property type="component" value="Chromosome"/>
</dbReference>
<dbReference type="AlphaFoldDB" id="A0A7H8N931"/>
<dbReference type="Pfam" id="PF19457">
    <property type="entry name" value="DUF5994"/>
    <property type="match status" value="1"/>
</dbReference>
<evidence type="ECO:0000256" key="1">
    <source>
        <dbReference type="SAM" id="MobiDB-lite"/>
    </source>
</evidence>
<accession>A0A7H8N931</accession>
<protein>
    <submittedName>
        <fullName evidence="2">Uncharacterized protein</fullName>
    </submittedName>
</protein>
<dbReference type="InterPro" id="IPR046036">
    <property type="entry name" value="DUF5994"/>
</dbReference>
<evidence type="ECO:0000313" key="3">
    <source>
        <dbReference type="Proteomes" id="UP000509303"/>
    </source>
</evidence>
<evidence type="ECO:0000313" key="2">
    <source>
        <dbReference type="EMBL" id="QKW50975.1"/>
    </source>
</evidence>
<name>A0A7H8N931_9ACTN</name>